<dbReference type="GO" id="GO:0009253">
    <property type="term" value="P:peptidoglycan catabolic process"/>
    <property type="evidence" value="ECO:0007669"/>
    <property type="project" value="InterPro"/>
</dbReference>
<dbReference type="InterPro" id="IPR051018">
    <property type="entry name" value="Bacteriophage_GH24"/>
</dbReference>
<dbReference type="InterPro" id="IPR033907">
    <property type="entry name" value="Endolysin_autolysin"/>
</dbReference>
<comment type="caution">
    <text evidence="5">The sequence shown here is derived from an EMBL/GenBank/DDBJ whole genome shotgun (WGS) entry which is preliminary data.</text>
</comment>
<keyword evidence="2 4" id="KW-0081">Bacteriolytic enzyme</keyword>
<evidence type="ECO:0000313" key="5">
    <source>
        <dbReference type="EMBL" id="PRY50390.1"/>
    </source>
</evidence>
<dbReference type="EC" id="3.2.1.17" evidence="4"/>
<dbReference type="PANTHER" id="PTHR38107">
    <property type="match status" value="1"/>
</dbReference>
<evidence type="ECO:0000313" key="6">
    <source>
        <dbReference type="Proteomes" id="UP000238034"/>
    </source>
</evidence>
<dbReference type="AlphaFoldDB" id="A0A2T0TXM0"/>
<dbReference type="EMBL" id="PVTH01000009">
    <property type="protein sequence ID" value="PRY50390.1"/>
    <property type="molecule type" value="Genomic_DNA"/>
</dbReference>
<dbReference type="SUPFAM" id="SSF53955">
    <property type="entry name" value="Lysozyme-like"/>
    <property type="match status" value="1"/>
</dbReference>
<keyword evidence="3" id="KW-1035">Host cytoplasm</keyword>
<protein>
    <recommendedName>
        <fullName evidence="4">Lysozyme</fullName>
        <ecNumber evidence="4">3.2.1.17</ecNumber>
    </recommendedName>
</protein>
<dbReference type="GO" id="GO:0016998">
    <property type="term" value="P:cell wall macromolecule catabolic process"/>
    <property type="evidence" value="ECO:0007669"/>
    <property type="project" value="InterPro"/>
</dbReference>
<proteinExistence type="inferred from homology"/>
<evidence type="ECO:0000256" key="4">
    <source>
        <dbReference type="RuleBase" id="RU003788"/>
    </source>
</evidence>
<dbReference type="Pfam" id="PF00959">
    <property type="entry name" value="Phage_lysozyme"/>
    <property type="match status" value="1"/>
</dbReference>
<keyword evidence="1 4" id="KW-0929">Antimicrobial</keyword>
<keyword evidence="6" id="KW-1185">Reference proteome</keyword>
<dbReference type="CDD" id="cd00737">
    <property type="entry name" value="lyz_endolysin_autolysin"/>
    <property type="match status" value="1"/>
</dbReference>
<gene>
    <name evidence="5" type="ORF">B0I27_109113</name>
</gene>
<dbReference type="InterPro" id="IPR023347">
    <property type="entry name" value="Lysozyme_dom_sf"/>
</dbReference>
<reference evidence="5 6" key="1">
    <citation type="submission" date="2018-03" db="EMBL/GenBank/DDBJ databases">
        <title>Genomic Encyclopedia of Type Strains, Phase III (KMG-III): the genomes of soil and plant-associated and newly described type strains.</title>
        <authorList>
            <person name="Whitman W."/>
        </authorList>
    </citation>
    <scope>NUCLEOTIDE SEQUENCE [LARGE SCALE GENOMIC DNA]</scope>
    <source>
        <strain evidence="5 6">CGMCC 1.9313</strain>
    </source>
</reference>
<comment type="catalytic activity">
    <reaction evidence="4">
        <text>Hydrolysis of (1-&gt;4)-beta-linkages between N-acetylmuramic acid and N-acetyl-D-glucosamine residues in a peptidoglycan and between N-acetyl-D-glucosamine residues in chitodextrins.</text>
        <dbReference type="EC" id="3.2.1.17"/>
    </reaction>
</comment>
<dbReference type="Proteomes" id="UP000238034">
    <property type="component" value="Unassembled WGS sequence"/>
</dbReference>
<accession>A0A2T0TXM0</accession>
<dbReference type="InterPro" id="IPR023346">
    <property type="entry name" value="Lysozyme-like_dom_sf"/>
</dbReference>
<dbReference type="RefSeq" id="WP_106294454.1">
    <property type="nucleotide sequence ID" value="NZ_PVTH01000009.1"/>
</dbReference>
<dbReference type="GO" id="GO:0042742">
    <property type="term" value="P:defense response to bacterium"/>
    <property type="evidence" value="ECO:0007669"/>
    <property type="project" value="UniProtKB-KW"/>
</dbReference>
<dbReference type="InterPro" id="IPR002196">
    <property type="entry name" value="Glyco_hydro_24"/>
</dbReference>
<dbReference type="PANTHER" id="PTHR38107:SF3">
    <property type="entry name" value="LYSOZYME RRRD-RELATED"/>
    <property type="match status" value="1"/>
</dbReference>
<evidence type="ECO:0000256" key="1">
    <source>
        <dbReference type="ARBA" id="ARBA00022529"/>
    </source>
</evidence>
<organism evidence="5 6">
    <name type="scientific">Arcticibacter pallidicorallinus</name>
    <dbReference type="NCBI Taxonomy" id="1259464"/>
    <lineage>
        <taxon>Bacteria</taxon>
        <taxon>Pseudomonadati</taxon>
        <taxon>Bacteroidota</taxon>
        <taxon>Sphingobacteriia</taxon>
        <taxon>Sphingobacteriales</taxon>
        <taxon>Sphingobacteriaceae</taxon>
        <taxon>Arcticibacter</taxon>
    </lineage>
</organism>
<evidence type="ECO:0000256" key="3">
    <source>
        <dbReference type="ARBA" id="ARBA00023200"/>
    </source>
</evidence>
<sequence length="150" mass="16836">MKPSKQCADFIKLREKCTLYVIKVGGINTIGWGHTILKSESHMLNKGFRLTQKQADDLFYNDLCKHSPIVDKAIKVPLNQHQYDALVSIAFNFGHIKTQLAKVLNMGFPAKSVAETIIALNSSGFLKKSRKADAHLFLTGQYIDPQKFKA</sequence>
<dbReference type="GO" id="GO:0003796">
    <property type="term" value="F:lysozyme activity"/>
    <property type="evidence" value="ECO:0007669"/>
    <property type="project" value="UniProtKB-EC"/>
</dbReference>
<dbReference type="Gene3D" id="1.10.530.40">
    <property type="match status" value="1"/>
</dbReference>
<dbReference type="GO" id="GO:0031640">
    <property type="term" value="P:killing of cells of another organism"/>
    <property type="evidence" value="ECO:0007669"/>
    <property type="project" value="UniProtKB-KW"/>
</dbReference>
<comment type="similarity">
    <text evidence="4">Belongs to the glycosyl hydrolase 24 family.</text>
</comment>
<keyword evidence="4" id="KW-0326">Glycosidase</keyword>
<dbReference type="OrthoDB" id="5327667at2"/>
<evidence type="ECO:0000256" key="2">
    <source>
        <dbReference type="ARBA" id="ARBA00022638"/>
    </source>
</evidence>
<name>A0A2T0TXM0_9SPHI</name>
<keyword evidence="4" id="KW-0378">Hydrolase</keyword>